<name>A0A087UBB9_STEMI</name>
<proteinExistence type="predicted"/>
<dbReference type="Proteomes" id="UP000054359">
    <property type="component" value="Unassembled WGS sequence"/>
</dbReference>
<feature type="non-terminal residue" evidence="1">
    <location>
        <position position="33"/>
    </location>
</feature>
<gene>
    <name evidence="1" type="ORF">X975_14280</name>
</gene>
<dbReference type="EMBL" id="KK119089">
    <property type="protein sequence ID" value="KFM74658.1"/>
    <property type="molecule type" value="Genomic_DNA"/>
</dbReference>
<keyword evidence="2" id="KW-1185">Reference proteome</keyword>
<organism evidence="1 2">
    <name type="scientific">Stegodyphus mimosarum</name>
    <name type="common">African social velvet spider</name>
    <dbReference type="NCBI Taxonomy" id="407821"/>
    <lineage>
        <taxon>Eukaryota</taxon>
        <taxon>Metazoa</taxon>
        <taxon>Ecdysozoa</taxon>
        <taxon>Arthropoda</taxon>
        <taxon>Chelicerata</taxon>
        <taxon>Arachnida</taxon>
        <taxon>Araneae</taxon>
        <taxon>Araneomorphae</taxon>
        <taxon>Entelegynae</taxon>
        <taxon>Eresoidea</taxon>
        <taxon>Eresidae</taxon>
        <taxon>Stegodyphus</taxon>
    </lineage>
</organism>
<accession>A0A087UBB9</accession>
<protein>
    <submittedName>
        <fullName evidence="1">Uncharacterized protein</fullName>
    </submittedName>
</protein>
<sequence length="33" mass="3971">MTHEKINLRKMLMTLPVRKNLNYFKFSPVTICC</sequence>
<dbReference type="AlphaFoldDB" id="A0A087UBB9"/>
<reference evidence="1 2" key="1">
    <citation type="submission" date="2013-11" db="EMBL/GenBank/DDBJ databases">
        <title>Genome sequencing of Stegodyphus mimosarum.</title>
        <authorList>
            <person name="Bechsgaard J."/>
        </authorList>
    </citation>
    <scope>NUCLEOTIDE SEQUENCE [LARGE SCALE GENOMIC DNA]</scope>
</reference>
<evidence type="ECO:0000313" key="1">
    <source>
        <dbReference type="EMBL" id="KFM74658.1"/>
    </source>
</evidence>
<evidence type="ECO:0000313" key="2">
    <source>
        <dbReference type="Proteomes" id="UP000054359"/>
    </source>
</evidence>